<evidence type="ECO:0000313" key="3">
    <source>
        <dbReference type="Proteomes" id="UP000319160"/>
    </source>
</evidence>
<dbReference type="Proteomes" id="UP000319160">
    <property type="component" value="Unassembled WGS sequence"/>
</dbReference>
<gene>
    <name evidence="2" type="ORF">FHL15_007750</name>
</gene>
<reference evidence="3" key="1">
    <citation type="submission" date="2019-06" db="EMBL/GenBank/DDBJ databases">
        <title>Draft genome sequence of the griseofulvin-producing fungus Xylaria cubensis strain G536.</title>
        <authorList>
            <person name="Mead M.E."/>
            <person name="Raja H.A."/>
            <person name="Steenwyk J.L."/>
            <person name="Knowles S.L."/>
            <person name="Oberlies N.H."/>
            <person name="Rokas A."/>
        </authorList>
    </citation>
    <scope>NUCLEOTIDE SEQUENCE [LARGE SCALE GENOMIC DNA]</scope>
    <source>
        <strain evidence="3">G536</strain>
    </source>
</reference>
<accession>A0A553HTQ2</accession>
<proteinExistence type="predicted"/>
<protein>
    <submittedName>
        <fullName evidence="2">Uncharacterized protein</fullName>
    </submittedName>
</protein>
<feature type="region of interest" description="Disordered" evidence="1">
    <location>
        <begin position="170"/>
        <end position="194"/>
    </location>
</feature>
<dbReference type="AlphaFoldDB" id="A0A553HTQ2"/>
<evidence type="ECO:0000256" key="1">
    <source>
        <dbReference type="SAM" id="MobiDB-lite"/>
    </source>
</evidence>
<dbReference type="OrthoDB" id="4756036at2759"/>
<name>A0A553HTQ2_9PEZI</name>
<comment type="caution">
    <text evidence="2">The sequence shown here is derived from an EMBL/GenBank/DDBJ whole genome shotgun (WGS) entry which is preliminary data.</text>
</comment>
<dbReference type="EMBL" id="VFLP01000046">
    <property type="protein sequence ID" value="TRX91328.1"/>
    <property type="molecule type" value="Genomic_DNA"/>
</dbReference>
<evidence type="ECO:0000313" key="2">
    <source>
        <dbReference type="EMBL" id="TRX91328.1"/>
    </source>
</evidence>
<organism evidence="2 3">
    <name type="scientific">Xylaria flabelliformis</name>
    <dbReference type="NCBI Taxonomy" id="2512241"/>
    <lineage>
        <taxon>Eukaryota</taxon>
        <taxon>Fungi</taxon>
        <taxon>Dikarya</taxon>
        <taxon>Ascomycota</taxon>
        <taxon>Pezizomycotina</taxon>
        <taxon>Sordariomycetes</taxon>
        <taxon>Xylariomycetidae</taxon>
        <taxon>Xylariales</taxon>
        <taxon>Xylariaceae</taxon>
        <taxon>Xylaria</taxon>
    </lineage>
</organism>
<feature type="compositionally biased region" description="Polar residues" evidence="1">
    <location>
        <begin position="183"/>
        <end position="194"/>
    </location>
</feature>
<keyword evidence="3" id="KW-1185">Reference proteome</keyword>
<sequence length="194" mass="21862">MCSTVIFRYKCGCAERVVFECPFSSTTTNSNASDSPRALSHQNCSRRYRLHQQKLLPPENATATATVSSSQQEQTQFLWMEIPIRPIPRSRSVCPQTEKTKEQKTDKITITDIDESCHDCWQSDVLLKRQKRDSDTASSQISTRSCNKEVESIAYTRILRERPVNELVLPPLSPPPPIITELGVTSSTEGVSEN</sequence>